<keyword evidence="7" id="KW-0067">ATP-binding</keyword>
<dbReference type="Proteomes" id="UP001562065">
    <property type="component" value="Unassembled WGS sequence"/>
</dbReference>
<keyword evidence="9" id="KW-0472">Membrane</keyword>
<reference evidence="11 12" key="1">
    <citation type="submission" date="2024-07" db="EMBL/GenBank/DDBJ databases">
        <authorList>
            <person name="Ren Q."/>
        </authorList>
    </citation>
    <scope>NUCLEOTIDE SEQUENCE [LARGE SCALE GENOMIC DNA]</scope>
    <source>
        <strain evidence="11 12">REN37</strain>
    </source>
</reference>
<evidence type="ECO:0000256" key="4">
    <source>
        <dbReference type="ARBA" id="ARBA00022679"/>
    </source>
</evidence>
<evidence type="ECO:0000259" key="10">
    <source>
        <dbReference type="PROSITE" id="PS50109"/>
    </source>
</evidence>
<evidence type="ECO:0000313" key="11">
    <source>
        <dbReference type="EMBL" id="MEY1663077.1"/>
    </source>
</evidence>
<dbReference type="EC" id="2.7.13.3" evidence="2"/>
<dbReference type="InterPro" id="IPR004358">
    <property type="entry name" value="Sig_transdc_His_kin-like_C"/>
</dbReference>
<dbReference type="SUPFAM" id="SSF55874">
    <property type="entry name" value="ATPase domain of HSP90 chaperone/DNA topoisomerase II/histidine kinase"/>
    <property type="match status" value="1"/>
</dbReference>
<dbReference type="PANTHER" id="PTHR42878:SF7">
    <property type="entry name" value="SENSOR HISTIDINE KINASE GLRK"/>
    <property type="match status" value="1"/>
</dbReference>
<organism evidence="11 12">
    <name type="scientific">Isoalcanivorax beigongshangi</name>
    <dbReference type="NCBI Taxonomy" id="3238810"/>
    <lineage>
        <taxon>Bacteria</taxon>
        <taxon>Pseudomonadati</taxon>
        <taxon>Pseudomonadota</taxon>
        <taxon>Gammaproteobacteria</taxon>
        <taxon>Oceanospirillales</taxon>
        <taxon>Alcanivoracaceae</taxon>
        <taxon>Isoalcanivorax</taxon>
    </lineage>
</organism>
<keyword evidence="6" id="KW-0418">Kinase</keyword>
<evidence type="ECO:0000256" key="8">
    <source>
        <dbReference type="ARBA" id="ARBA00023012"/>
    </source>
</evidence>
<sequence length="763" mass="84019">MSDLPWSALPPKRRRALARQFLQQAVLVTLLAMLVAVLVENSGSWRFNHLVHDQLLKTQPQQRDPGLLIVAIDNASLEQLGRWPWPRSRHIELLMQLHNAGVRAVLMDLVFAEPSDSDTDLATALRAGTPVFIPGVRSPSPPYALLPPVPPLAQAAAGVGHIEFTADTDGVIRRLALLDRGPPAWPQITWTLFQALYPVSTELRQQAEAGPVMVPFQGSPGAFPTISYHHVLAGRVPDSLLKDRVVLVGATAAGLGDRYPVPTSGQYGSMPGVEIQAHLLNALLAGQLVTEVPPPLTRWLSALPALLFMTALWLSGWRAVHLWALLTALLTLATSAALLRAGLWWPPAAALLGLVAAYLLWWWRSQTAVLNWFDQELLTLKKEPSVLPPSSPAQETYPRSLVDRIMHLEHGIHELRASRRFIGNMLDSLPLETFLVDPSGRVLAVSRRAHQWSHCPHTSDHWTLRERLLTQMPETRVPDFLDLSHGPAQIASWDGEEFIDRRGRTVRLEVSPLHSHMPPSASTLWLVCVVDLSAERQAAQQRAHMLRFLSHDLKAPQASMLALLDLQGSSNPLPAPTLYQRLRQQLHHTLQLVDGFTQYAKAEYTPPALSPVLLANLVLDAVDRVWPQARQKHIALHCDELDDNLAVQADRALVARALVNLLDNAIKYSPAHTAVQVRLVRRGRWAECEVEDQGPGVASSDQAKLFELYQRGIGALGTEGAGLGLAFVHTVMAKHGGGVHCQNSASGGAVFTLRFPLENGRPE</sequence>
<dbReference type="CDD" id="cd00082">
    <property type="entry name" value="HisKA"/>
    <property type="match status" value="1"/>
</dbReference>
<name>A0ABV4AJS8_9GAMM</name>
<keyword evidence="9" id="KW-1133">Transmembrane helix</keyword>
<dbReference type="InterPro" id="IPR003594">
    <property type="entry name" value="HATPase_dom"/>
</dbReference>
<dbReference type="InterPro" id="IPR017181">
    <property type="entry name" value="Sig_transdc_His_kin_CHASE2"/>
</dbReference>
<dbReference type="CDD" id="cd00075">
    <property type="entry name" value="HATPase"/>
    <property type="match status" value="1"/>
</dbReference>
<keyword evidence="5" id="KW-0547">Nucleotide-binding</keyword>
<dbReference type="InterPro" id="IPR005467">
    <property type="entry name" value="His_kinase_dom"/>
</dbReference>
<dbReference type="PRINTS" id="PR00344">
    <property type="entry name" value="BCTRLSENSOR"/>
</dbReference>
<feature type="transmembrane region" description="Helical" evidence="9">
    <location>
        <begin position="21"/>
        <end position="39"/>
    </location>
</feature>
<protein>
    <recommendedName>
        <fullName evidence="2">histidine kinase</fullName>
        <ecNumber evidence="2">2.7.13.3</ecNumber>
    </recommendedName>
</protein>
<keyword evidence="4" id="KW-0808">Transferase</keyword>
<dbReference type="PROSITE" id="PS50109">
    <property type="entry name" value="HIS_KIN"/>
    <property type="match status" value="1"/>
</dbReference>
<evidence type="ECO:0000256" key="5">
    <source>
        <dbReference type="ARBA" id="ARBA00022741"/>
    </source>
</evidence>
<feature type="transmembrane region" description="Helical" evidence="9">
    <location>
        <begin position="345"/>
        <end position="363"/>
    </location>
</feature>
<dbReference type="Pfam" id="PF02518">
    <property type="entry name" value="HATPase_c"/>
    <property type="match status" value="1"/>
</dbReference>
<dbReference type="PANTHER" id="PTHR42878">
    <property type="entry name" value="TWO-COMPONENT HISTIDINE KINASE"/>
    <property type="match status" value="1"/>
</dbReference>
<comment type="caution">
    <text evidence="11">The sequence shown here is derived from an EMBL/GenBank/DDBJ whole genome shotgun (WGS) entry which is preliminary data.</text>
</comment>
<keyword evidence="8" id="KW-0902">Two-component regulatory system</keyword>
<dbReference type="InterPro" id="IPR050351">
    <property type="entry name" value="BphY/WalK/GraS-like"/>
</dbReference>
<evidence type="ECO:0000256" key="3">
    <source>
        <dbReference type="ARBA" id="ARBA00022553"/>
    </source>
</evidence>
<dbReference type="InterPro" id="IPR036097">
    <property type="entry name" value="HisK_dim/P_sf"/>
</dbReference>
<keyword evidence="3" id="KW-0597">Phosphoprotein</keyword>
<dbReference type="InterPro" id="IPR007890">
    <property type="entry name" value="CHASE2"/>
</dbReference>
<dbReference type="Pfam" id="PF05226">
    <property type="entry name" value="CHASE2"/>
    <property type="match status" value="1"/>
</dbReference>
<keyword evidence="9" id="KW-0812">Transmembrane</keyword>
<dbReference type="SMART" id="SM01080">
    <property type="entry name" value="CHASE2"/>
    <property type="match status" value="1"/>
</dbReference>
<feature type="domain" description="Histidine kinase" evidence="10">
    <location>
        <begin position="548"/>
        <end position="759"/>
    </location>
</feature>
<dbReference type="Gene3D" id="3.30.565.10">
    <property type="entry name" value="Histidine kinase-like ATPase, C-terminal domain"/>
    <property type="match status" value="1"/>
</dbReference>
<evidence type="ECO:0000256" key="6">
    <source>
        <dbReference type="ARBA" id="ARBA00022777"/>
    </source>
</evidence>
<dbReference type="InterPro" id="IPR036890">
    <property type="entry name" value="HATPase_C_sf"/>
</dbReference>
<dbReference type="SMART" id="SM00387">
    <property type="entry name" value="HATPase_c"/>
    <property type="match status" value="1"/>
</dbReference>
<evidence type="ECO:0000256" key="9">
    <source>
        <dbReference type="SAM" id="Phobius"/>
    </source>
</evidence>
<dbReference type="PIRSF" id="PIRSF037347">
    <property type="entry name" value="STHK_CHASE2_PAS_prd"/>
    <property type="match status" value="1"/>
</dbReference>
<dbReference type="RefSeq" id="WP_369456350.1">
    <property type="nucleotide sequence ID" value="NZ_JBGCUO010000003.1"/>
</dbReference>
<proteinExistence type="predicted"/>
<evidence type="ECO:0000313" key="12">
    <source>
        <dbReference type="Proteomes" id="UP001562065"/>
    </source>
</evidence>
<dbReference type="InterPro" id="IPR003661">
    <property type="entry name" value="HisK_dim/P_dom"/>
</dbReference>
<feature type="transmembrane region" description="Helical" evidence="9">
    <location>
        <begin position="322"/>
        <end position="339"/>
    </location>
</feature>
<evidence type="ECO:0000256" key="1">
    <source>
        <dbReference type="ARBA" id="ARBA00000085"/>
    </source>
</evidence>
<gene>
    <name evidence="11" type="ORF">AB5I84_13020</name>
</gene>
<evidence type="ECO:0000256" key="2">
    <source>
        <dbReference type="ARBA" id="ARBA00012438"/>
    </source>
</evidence>
<keyword evidence="12" id="KW-1185">Reference proteome</keyword>
<accession>A0ABV4AJS8</accession>
<dbReference type="EMBL" id="JBGCUO010000003">
    <property type="protein sequence ID" value="MEY1663077.1"/>
    <property type="molecule type" value="Genomic_DNA"/>
</dbReference>
<comment type="catalytic activity">
    <reaction evidence="1">
        <text>ATP + protein L-histidine = ADP + protein N-phospho-L-histidine.</text>
        <dbReference type="EC" id="2.7.13.3"/>
    </reaction>
</comment>
<dbReference type="SUPFAM" id="SSF47384">
    <property type="entry name" value="Homodimeric domain of signal transducing histidine kinase"/>
    <property type="match status" value="1"/>
</dbReference>
<evidence type="ECO:0000256" key="7">
    <source>
        <dbReference type="ARBA" id="ARBA00022840"/>
    </source>
</evidence>